<reference evidence="2 3" key="2">
    <citation type="journal article" date="2010" name="Stand. Genomic Sci.">
        <title>Complete genome sequence of Kribbella flavida type strain (IFO 14399).</title>
        <authorList>
            <person name="Pukall R."/>
            <person name="Lapidus A."/>
            <person name="Glavina Del Rio T."/>
            <person name="Copeland A."/>
            <person name="Tice H."/>
            <person name="Cheng J.-F."/>
            <person name="Lucas S."/>
            <person name="Chen F."/>
            <person name="Nolan M."/>
            <person name="LaButti K."/>
            <person name="Pati A."/>
            <person name="Ivanova N."/>
            <person name="Mavrommatis K."/>
            <person name="Mikhailova N."/>
            <person name="Pitluck S."/>
            <person name="Bruce D."/>
            <person name="Goodwin L."/>
            <person name="Land M."/>
            <person name="Hauser L."/>
            <person name="Chang Y.-J."/>
            <person name="Jeffries C.D."/>
            <person name="Chen A."/>
            <person name="Palaniappan K."/>
            <person name="Chain P."/>
            <person name="Rohde M."/>
            <person name="Goeker M."/>
            <person name="Bristow J."/>
            <person name="Eisen J.A."/>
            <person name="Markowitz V."/>
            <person name="Hugenholtz P."/>
            <person name="Kyrpides N.C."/>
            <person name="Klenk H.-P."/>
            <person name="Brettin T."/>
        </authorList>
    </citation>
    <scope>NUCLEOTIDE SEQUENCE [LARGE SCALE GENOMIC DNA]</scope>
    <source>
        <strain evidence="3">DSM 17836 / JCM 10339 / NBRC 14399</strain>
    </source>
</reference>
<protein>
    <recommendedName>
        <fullName evidence="4">Secreted protein</fullName>
    </recommendedName>
</protein>
<feature type="signal peptide" evidence="1">
    <location>
        <begin position="1"/>
        <end position="26"/>
    </location>
</feature>
<feature type="chain" id="PRO_5003034507" description="Secreted protein" evidence="1">
    <location>
        <begin position="27"/>
        <end position="147"/>
    </location>
</feature>
<dbReference type="HOGENOM" id="CLU_1765630_0_0_11"/>
<accession>D2PP89</accession>
<sequence length="147" mass="16222">MSKRRVTLALAALSVAAVVPGTFAVAQPPLTSAGATHFETYGVDGASAWGDVVVPSGEKARVHGWIRDDKCDRRNAALKITFDYPLVGTDKNKWIVNNTDGKCGASHLKSFDVSEQTYSLNAIYVQEYTDNWYTPEQWGARIKVWEK</sequence>
<evidence type="ECO:0000256" key="1">
    <source>
        <dbReference type="SAM" id="SignalP"/>
    </source>
</evidence>
<keyword evidence="3" id="KW-1185">Reference proteome</keyword>
<evidence type="ECO:0000313" key="2">
    <source>
        <dbReference type="EMBL" id="ADB34685.1"/>
    </source>
</evidence>
<evidence type="ECO:0000313" key="3">
    <source>
        <dbReference type="Proteomes" id="UP000007967"/>
    </source>
</evidence>
<proteinExistence type="predicted"/>
<dbReference type="Proteomes" id="UP000007967">
    <property type="component" value="Chromosome"/>
</dbReference>
<reference evidence="3" key="1">
    <citation type="submission" date="2009-09" db="EMBL/GenBank/DDBJ databases">
        <title>The complete genome of Kribbella flavida DSM 17836.</title>
        <authorList>
            <consortium name="US DOE Joint Genome Institute (JGI-PGF)"/>
            <person name="Lucas S."/>
            <person name="Copeland A."/>
            <person name="Lapidus A."/>
            <person name="Glavina del Rio T."/>
            <person name="Dalin E."/>
            <person name="Tice H."/>
            <person name="Bruce D."/>
            <person name="Goodwin L."/>
            <person name="Pitluck S."/>
            <person name="Kyrpides N."/>
            <person name="Mavromatis K."/>
            <person name="Ivanova N."/>
            <person name="Saunders E."/>
            <person name="Brettin T."/>
            <person name="Detter J.C."/>
            <person name="Han C."/>
            <person name="Larimer F."/>
            <person name="Land M."/>
            <person name="Hauser L."/>
            <person name="Markowitz V."/>
            <person name="Cheng J.-F."/>
            <person name="Hugenholtz P."/>
            <person name="Woyke T."/>
            <person name="Wu D."/>
            <person name="Pukall R."/>
            <person name="Klenk H.-P."/>
            <person name="Eisen J.A."/>
        </authorList>
    </citation>
    <scope>NUCLEOTIDE SEQUENCE [LARGE SCALE GENOMIC DNA]</scope>
    <source>
        <strain evidence="3">DSM 17836 / JCM 10339 / NBRC 14399</strain>
    </source>
</reference>
<name>D2PP89_KRIFD</name>
<gene>
    <name evidence="2" type="ordered locus">Kfla_5679</name>
</gene>
<dbReference type="AlphaFoldDB" id="D2PP89"/>
<keyword evidence="1" id="KW-0732">Signal</keyword>
<dbReference type="RefSeq" id="WP_012923239.1">
    <property type="nucleotide sequence ID" value="NC_013729.1"/>
</dbReference>
<dbReference type="KEGG" id="kfl:Kfla_5679"/>
<organism evidence="2 3">
    <name type="scientific">Kribbella flavida (strain DSM 17836 / JCM 10339 / NBRC 14399)</name>
    <dbReference type="NCBI Taxonomy" id="479435"/>
    <lineage>
        <taxon>Bacteria</taxon>
        <taxon>Bacillati</taxon>
        <taxon>Actinomycetota</taxon>
        <taxon>Actinomycetes</taxon>
        <taxon>Propionibacteriales</taxon>
        <taxon>Kribbellaceae</taxon>
        <taxon>Kribbella</taxon>
    </lineage>
</organism>
<evidence type="ECO:0008006" key="4">
    <source>
        <dbReference type="Google" id="ProtNLM"/>
    </source>
</evidence>
<dbReference type="EMBL" id="CP001736">
    <property type="protein sequence ID" value="ADB34685.1"/>
    <property type="molecule type" value="Genomic_DNA"/>
</dbReference>